<evidence type="ECO:0000313" key="2">
    <source>
        <dbReference type="Proteomes" id="UP001153269"/>
    </source>
</evidence>
<evidence type="ECO:0000313" key="1">
    <source>
        <dbReference type="EMBL" id="CAB1458418.1"/>
    </source>
</evidence>
<comment type="caution">
    <text evidence="1">The sequence shown here is derived from an EMBL/GenBank/DDBJ whole genome shotgun (WGS) entry which is preliminary data.</text>
</comment>
<accession>A0A9N7VWD5</accession>
<organism evidence="1 2">
    <name type="scientific">Pleuronectes platessa</name>
    <name type="common">European plaice</name>
    <dbReference type="NCBI Taxonomy" id="8262"/>
    <lineage>
        <taxon>Eukaryota</taxon>
        <taxon>Metazoa</taxon>
        <taxon>Chordata</taxon>
        <taxon>Craniata</taxon>
        <taxon>Vertebrata</taxon>
        <taxon>Euteleostomi</taxon>
        <taxon>Actinopterygii</taxon>
        <taxon>Neopterygii</taxon>
        <taxon>Teleostei</taxon>
        <taxon>Neoteleostei</taxon>
        <taxon>Acanthomorphata</taxon>
        <taxon>Carangaria</taxon>
        <taxon>Pleuronectiformes</taxon>
        <taxon>Pleuronectoidei</taxon>
        <taxon>Pleuronectidae</taxon>
        <taxon>Pleuronectes</taxon>
    </lineage>
</organism>
<proteinExistence type="predicted"/>
<keyword evidence="2" id="KW-1185">Reference proteome</keyword>
<dbReference type="Proteomes" id="UP001153269">
    <property type="component" value="Unassembled WGS sequence"/>
</dbReference>
<dbReference type="AlphaFoldDB" id="A0A9N7VWD5"/>
<name>A0A9N7VWD5_PLEPL</name>
<sequence length="119" mass="13068">MSVINLQTDPLSSPDALLKVTGIQFILSGADRPTSGSAELLSTVYAPVPPPHGADRLFTVQVVLRLFLLVAPFTHHALYHLPPATMHLLASVQVQIEHRGMLQLLPWIKPRHGENNARL</sequence>
<dbReference type="EMBL" id="CADEAL010004387">
    <property type="protein sequence ID" value="CAB1458418.1"/>
    <property type="molecule type" value="Genomic_DNA"/>
</dbReference>
<gene>
    <name evidence="1" type="ORF">PLEPLA_LOCUS46248</name>
</gene>
<reference evidence="1" key="1">
    <citation type="submission" date="2020-03" db="EMBL/GenBank/DDBJ databases">
        <authorList>
            <person name="Weist P."/>
        </authorList>
    </citation>
    <scope>NUCLEOTIDE SEQUENCE</scope>
</reference>
<protein>
    <submittedName>
        <fullName evidence="1">Uncharacterized protein</fullName>
    </submittedName>
</protein>